<name>A0A4R6Q7G1_9FIRM</name>
<keyword evidence="4" id="KW-1185">Reference proteome</keyword>
<evidence type="ECO:0000313" key="4">
    <source>
        <dbReference type="Proteomes" id="UP000295500"/>
    </source>
</evidence>
<evidence type="ECO:0000313" key="3">
    <source>
        <dbReference type="EMBL" id="TDP58464.1"/>
    </source>
</evidence>
<dbReference type="Gene3D" id="3.30.2310.20">
    <property type="entry name" value="RelE-like"/>
    <property type="match status" value="1"/>
</dbReference>
<evidence type="ECO:0000256" key="1">
    <source>
        <dbReference type="ARBA" id="ARBA00006226"/>
    </source>
</evidence>
<accession>A0A4R6Q7G1</accession>
<organism evidence="3 4">
    <name type="scientific">Aminicella lysinilytica</name>
    <dbReference type="NCBI Taxonomy" id="433323"/>
    <lineage>
        <taxon>Bacteria</taxon>
        <taxon>Bacillati</taxon>
        <taxon>Bacillota</taxon>
        <taxon>Clostridia</taxon>
        <taxon>Peptostreptococcales</taxon>
        <taxon>Anaerovoracaceae</taxon>
        <taxon>Aminicella</taxon>
    </lineage>
</organism>
<comment type="similarity">
    <text evidence="1">Belongs to the RelE toxin family.</text>
</comment>
<dbReference type="Pfam" id="PF05016">
    <property type="entry name" value="ParE_toxin"/>
    <property type="match status" value="1"/>
</dbReference>
<dbReference type="Proteomes" id="UP000295500">
    <property type="component" value="Unassembled WGS sequence"/>
</dbReference>
<sequence length="111" mass="12765">MGKCSISFASPAKDDIMQIRTYISNVLKNKKAARDTIDIIERAVMSLSEMPERGRKVLDEDIDAQGIRFIIAGNFVIFFRIDAESIIIIRILHNKRNWRELLQGDSKQVKE</sequence>
<dbReference type="PANTHER" id="PTHR33755">
    <property type="entry name" value="TOXIN PARE1-RELATED"/>
    <property type="match status" value="1"/>
</dbReference>
<dbReference type="AlphaFoldDB" id="A0A4R6Q7G1"/>
<keyword evidence="2" id="KW-1277">Toxin-antitoxin system</keyword>
<dbReference type="InterPro" id="IPR035093">
    <property type="entry name" value="RelE/ParE_toxin_dom_sf"/>
</dbReference>
<dbReference type="EMBL" id="SNXO01000007">
    <property type="protein sequence ID" value="TDP58464.1"/>
    <property type="molecule type" value="Genomic_DNA"/>
</dbReference>
<dbReference type="InterPro" id="IPR051803">
    <property type="entry name" value="TA_system_RelE-like_toxin"/>
</dbReference>
<protein>
    <submittedName>
        <fullName evidence="3">Plasmid stabilization system protein ParE</fullName>
    </submittedName>
</protein>
<gene>
    <name evidence="3" type="ORF">EV211_10763</name>
</gene>
<reference evidence="3 4" key="1">
    <citation type="submission" date="2019-03" db="EMBL/GenBank/DDBJ databases">
        <title>Genomic Encyclopedia of Type Strains, Phase IV (KMG-IV): sequencing the most valuable type-strain genomes for metagenomic binning, comparative biology and taxonomic classification.</title>
        <authorList>
            <person name="Goeker M."/>
        </authorList>
    </citation>
    <scope>NUCLEOTIDE SEQUENCE [LARGE SCALE GENOMIC DNA]</scope>
    <source>
        <strain evidence="3 4">DSM 28287</strain>
    </source>
</reference>
<proteinExistence type="inferred from homology"/>
<evidence type="ECO:0000256" key="2">
    <source>
        <dbReference type="ARBA" id="ARBA00022649"/>
    </source>
</evidence>
<dbReference type="InterPro" id="IPR007712">
    <property type="entry name" value="RelE/ParE_toxin"/>
</dbReference>
<comment type="caution">
    <text evidence="3">The sequence shown here is derived from an EMBL/GenBank/DDBJ whole genome shotgun (WGS) entry which is preliminary data.</text>
</comment>